<organism evidence="1">
    <name type="scientific">bioreactor metagenome</name>
    <dbReference type="NCBI Taxonomy" id="1076179"/>
    <lineage>
        <taxon>unclassified sequences</taxon>
        <taxon>metagenomes</taxon>
        <taxon>ecological metagenomes</taxon>
    </lineage>
</organism>
<comment type="caution">
    <text evidence="1">The sequence shown here is derived from an EMBL/GenBank/DDBJ whole genome shotgun (WGS) entry which is preliminary data.</text>
</comment>
<dbReference type="AlphaFoldDB" id="A0A645CWI1"/>
<gene>
    <name evidence="1" type="ORF">SDC9_128573</name>
</gene>
<reference evidence="1" key="1">
    <citation type="submission" date="2019-08" db="EMBL/GenBank/DDBJ databases">
        <authorList>
            <person name="Kucharzyk K."/>
            <person name="Murdoch R.W."/>
            <person name="Higgins S."/>
            <person name="Loffler F."/>
        </authorList>
    </citation>
    <scope>NUCLEOTIDE SEQUENCE</scope>
</reference>
<accession>A0A645CWI1</accession>
<name>A0A645CWI1_9ZZZZ</name>
<proteinExistence type="predicted"/>
<evidence type="ECO:0000313" key="1">
    <source>
        <dbReference type="EMBL" id="MPM81520.1"/>
    </source>
</evidence>
<sequence>MSTIVVVCPANRLDLLAWLTVDVHGYLDFHRVLLIVVTKMRLHKWNLITLEA</sequence>
<protein>
    <submittedName>
        <fullName evidence="1">Uncharacterized protein</fullName>
    </submittedName>
</protein>
<dbReference type="EMBL" id="VSSQ01030843">
    <property type="protein sequence ID" value="MPM81520.1"/>
    <property type="molecule type" value="Genomic_DNA"/>
</dbReference>